<gene>
    <name evidence="1" type="ORF">GA0061081_102241</name>
</gene>
<dbReference type="STRING" id="1798182.GA0061081_102241"/>
<dbReference type="AlphaFoldDB" id="A0A1C4A4S1"/>
<name>A0A1C4A4S1_9GAMM</name>
<proteinExistence type="predicted"/>
<sequence length="71" mass="8100">MAKLNWRDASKELPAGADEDGLPVMCLTLLFYKGRPIFGKDWISSATKKWAHGDDTVKYWVYLSEIPLPEE</sequence>
<dbReference type="RefSeq" id="WP_091347011.1">
    <property type="nucleotide sequence ID" value="NZ_FMAQ01000002.1"/>
</dbReference>
<dbReference type="EMBL" id="FMAQ01000002">
    <property type="protein sequence ID" value="SCB89704.1"/>
    <property type="molecule type" value="Genomic_DNA"/>
</dbReference>
<protein>
    <submittedName>
        <fullName evidence="1">Uncharacterized protein</fullName>
    </submittedName>
</protein>
<evidence type="ECO:0000313" key="1">
    <source>
        <dbReference type="EMBL" id="SCB89704.1"/>
    </source>
</evidence>
<reference evidence="2" key="1">
    <citation type="submission" date="2016-08" db="EMBL/GenBank/DDBJ databases">
        <authorList>
            <person name="Varghese N."/>
            <person name="Submissions Spin"/>
        </authorList>
    </citation>
    <scope>NUCLEOTIDE SEQUENCE [LARGE SCALE GENOMIC DNA]</scope>
    <source>
        <strain evidence="2">R-53248</strain>
    </source>
</reference>
<dbReference type="Proteomes" id="UP000199670">
    <property type="component" value="Unassembled WGS sequence"/>
</dbReference>
<accession>A0A1C4A4S1</accession>
<evidence type="ECO:0000313" key="2">
    <source>
        <dbReference type="Proteomes" id="UP000199670"/>
    </source>
</evidence>
<organism evidence="1 2">
    <name type="scientific">Gilliamella bombicola</name>
    <dbReference type="NCBI Taxonomy" id="1798182"/>
    <lineage>
        <taxon>Bacteria</taxon>
        <taxon>Pseudomonadati</taxon>
        <taxon>Pseudomonadota</taxon>
        <taxon>Gammaproteobacteria</taxon>
        <taxon>Orbales</taxon>
        <taxon>Orbaceae</taxon>
        <taxon>Gilliamella</taxon>
    </lineage>
</organism>
<keyword evidence="2" id="KW-1185">Reference proteome</keyword>